<feature type="transmembrane region" description="Helical" evidence="7">
    <location>
        <begin position="104"/>
        <end position="123"/>
    </location>
</feature>
<dbReference type="GO" id="GO:0000041">
    <property type="term" value="P:transition metal ion transport"/>
    <property type="evidence" value="ECO:0007669"/>
    <property type="project" value="InterPro"/>
</dbReference>
<dbReference type="NCBIfam" id="NF004905">
    <property type="entry name" value="PRK06265.1-5"/>
    <property type="match status" value="1"/>
</dbReference>
<dbReference type="Gene3D" id="1.10.1760.20">
    <property type="match status" value="1"/>
</dbReference>
<organism evidence="8 9">
    <name type="scientific">Prosthecochloris marina</name>
    <dbReference type="NCBI Taxonomy" id="2017681"/>
    <lineage>
        <taxon>Bacteria</taxon>
        <taxon>Pseudomonadati</taxon>
        <taxon>Chlorobiota</taxon>
        <taxon>Chlorobiia</taxon>
        <taxon>Chlorobiales</taxon>
        <taxon>Chlorobiaceae</taxon>
        <taxon>Prosthecochloris</taxon>
    </lineage>
</organism>
<feature type="transmembrane region" description="Helical" evidence="7">
    <location>
        <begin position="40"/>
        <end position="56"/>
    </location>
</feature>
<evidence type="ECO:0000313" key="9">
    <source>
        <dbReference type="Proteomes" id="UP000246278"/>
    </source>
</evidence>
<feature type="transmembrane region" description="Helical" evidence="7">
    <location>
        <begin position="68"/>
        <end position="92"/>
    </location>
</feature>
<dbReference type="NCBIfam" id="NF004909">
    <property type="entry name" value="PRK06265.2-5"/>
    <property type="match status" value="1"/>
</dbReference>
<comment type="caution">
    <text evidence="8">The sequence shown here is derived from an EMBL/GenBank/DDBJ whole genome shotgun (WGS) entry which is preliminary data.</text>
</comment>
<dbReference type="GO" id="GO:0005886">
    <property type="term" value="C:plasma membrane"/>
    <property type="evidence" value="ECO:0007669"/>
    <property type="project" value="UniProtKB-SubCell"/>
</dbReference>
<accession>A0A317TBD8</accession>
<keyword evidence="9" id="KW-1185">Reference proteome</keyword>
<dbReference type="Proteomes" id="UP000246278">
    <property type="component" value="Unassembled WGS sequence"/>
</dbReference>
<dbReference type="AlphaFoldDB" id="A0A317TBD8"/>
<evidence type="ECO:0000313" key="8">
    <source>
        <dbReference type="EMBL" id="PWW83327.1"/>
    </source>
</evidence>
<protein>
    <submittedName>
        <fullName evidence="8">Cobalamin biosynthesis protein CbiM</fullName>
    </submittedName>
</protein>
<gene>
    <name evidence="8" type="ORF">CR164_01885</name>
</gene>
<keyword evidence="4 7" id="KW-0812">Transmembrane</keyword>
<keyword evidence="5 7" id="KW-1133">Transmembrane helix</keyword>
<evidence type="ECO:0000256" key="2">
    <source>
        <dbReference type="ARBA" id="ARBA00022448"/>
    </source>
</evidence>
<dbReference type="InterPro" id="IPR002751">
    <property type="entry name" value="CbiM/NikMN"/>
</dbReference>
<dbReference type="PANTHER" id="PTHR34229:SF1">
    <property type="entry name" value="METAL TRANSPORT PROTEIN HI_1621-RELATED"/>
    <property type="match status" value="1"/>
</dbReference>
<evidence type="ECO:0000256" key="4">
    <source>
        <dbReference type="ARBA" id="ARBA00022692"/>
    </source>
</evidence>
<comment type="subcellular location">
    <subcellularLocation>
        <location evidence="1">Cell membrane</location>
        <topology evidence="1">Multi-pass membrane protein</topology>
    </subcellularLocation>
</comment>
<evidence type="ECO:0000256" key="7">
    <source>
        <dbReference type="SAM" id="Phobius"/>
    </source>
</evidence>
<evidence type="ECO:0000256" key="6">
    <source>
        <dbReference type="ARBA" id="ARBA00023136"/>
    </source>
</evidence>
<dbReference type="PANTHER" id="PTHR34229">
    <property type="entry name" value="METAL TRANSPORT PROTEIN HI_1621-RELATED"/>
    <property type="match status" value="1"/>
</dbReference>
<evidence type="ECO:0000256" key="1">
    <source>
        <dbReference type="ARBA" id="ARBA00004651"/>
    </source>
</evidence>
<keyword evidence="6 7" id="KW-0472">Membrane</keyword>
<dbReference type="EMBL" id="PDNZ01000001">
    <property type="protein sequence ID" value="PWW83327.1"/>
    <property type="molecule type" value="Genomic_DNA"/>
</dbReference>
<feature type="transmembrane region" description="Helical" evidence="7">
    <location>
        <begin position="6"/>
        <end position="28"/>
    </location>
</feature>
<keyword evidence="3" id="KW-1003">Cell membrane</keyword>
<name>A0A317TBD8_9CHLB</name>
<dbReference type="RefSeq" id="WP_110022208.1">
    <property type="nucleotide sequence ID" value="NZ_PDNZ01000001.1"/>
</dbReference>
<sequence>MHISEGILPWATLAGGYAASALGVAIGLKKIEDQQMVKTAMLSSTFFIASFIHIPLGPTNIHLVMNGFIGLLTGWSCFIAIGIALLLQALLFQFGGITTLGINTFNMALPALACFLIFSPFLSSKKISVLLTGFFSGFVSVFLSALLLSFSLVTAGEPFIPAAKLVFAANLPLMIVDGMITALALRFIERVKPEILTS</sequence>
<evidence type="ECO:0000256" key="3">
    <source>
        <dbReference type="ARBA" id="ARBA00022475"/>
    </source>
</evidence>
<reference evidence="9" key="1">
    <citation type="submission" date="2017-10" db="EMBL/GenBank/DDBJ databases">
        <authorList>
            <person name="Gaisin V.A."/>
            <person name="Rysina M.S."/>
            <person name="Grouzdev D.S."/>
        </authorList>
    </citation>
    <scope>NUCLEOTIDE SEQUENCE [LARGE SCALE GENOMIC DNA]</scope>
    <source>
        <strain evidence="9">V1</strain>
    </source>
</reference>
<evidence type="ECO:0000256" key="5">
    <source>
        <dbReference type="ARBA" id="ARBA00022989"/>
    </source>
</evidence>
<feature type="transmembrane region" description="Helical" evidence="7">
    <location>
        <begin position="165"/>
        <end position="188"/>
    </location>
</feature>
<dbReference type="Pfam" id="PF01891">
    <property type="entry name" value="CbiM"/>
    <property type="match status" value="1"/>
</dbReference>
<proteinExistence type="predicted"/>
<dbReference type="OrthoDB" id="9809846at2"/>
<keyword evidence="2" id="KW-0813">Transport</keyword>
<feature type="transmembrane region" description="Helical" evidence="7">
    <location>
        <begin position="129"/>
        <end position="153"/>
    </location>
</feature>